<dbReference type="SUPFAM" id="SSF53098">
    <property type="entry name" value="Ribonuclease H-like"/>
    <property type="match status" value="1"/>
</dbReference>
<dbReference type="CDD" id="cd09276">
    <property type="entry name" value="Rnase_HI_RT_non_LTR"/>
    <property type="match status" value="1"/>
</dbReference>
<accession>A0ABR4MDI2</accession>
<organism evidence="2 3">
    <name type="scientific">Ceratocystis lukuohia</name>
    <dbReference type="NCBI Taxonomy" id="2019550"/>
    <lineage>
        <taxon>Eukaryota</taxon>
        <taxon>Fungi</taxon>
        <taxon>Dikarya</taxon>
        <taxon>Ascomycota</taxon>
        <taxon>Pezizomycotina</taxon>
        <taxon>Sordariomycetes</taxon>
        <taxon>Hypocreomycetidae</taxon>
        <taxon>Microascales</taxon>
        <taxon>Ceratocystidaceae</taxon>
        <taxon>Ceratocystis</taxon>
    </lineage>
</organism>
<proteinExistence type="predicted"/>
<comment type="caution">
    <text evidence="2">The sequence shown here is derived from an EMBL/GenBank/DDBJ whole genome shotgun (WGS) entry which is preliminary data.</text>
</comment>
<reference evidence="2 3" key="1">
    <citation type="submission" date="2020-05" db="EMBL/GenBank/DDBJ databases">
        <title>Ceratocystis lukuohia genome.</title>
        <authorList>
            <person name="Harrington T.C."/>
            <person name="Kim K."/>
            <person name="Mayers C.G."/>
        </authorList>
    </citation>
    <scope>NUCLEOTIDE SEQUENCE [LARGE SCALE GENOMIC DNA]</scope>
    <source>
        <strain evidence="2 3">C4212</strain>
    </source>
</reference>
<evidence type="ECO:0000259" key="1">
    <source>
        <dbReference type="PROSITE" id="PS50879"/>
    </source>
</evidence>
<evidence type="ECO:0000313" key="3">
    <source>
        <dbReference type="Proteomes" id="UP001610728"/>
    </source>
</evidence>
<keyword evidence="3" id="KW-1185">Reference proteome</keyword>
<dbReference type="InterPro" id="IPR012337">
    <property type="entry name" value="RNaseH-like_sf"/>
</dbReference>
<protein>
    <submittedName>
        <fullName evidence="2">Double-stranded RNA/RNA-DNA hybrid binding protein</fullName>
    </submittedName>
</protein>
<dbReference type="GeneID" id="98119554"/>
<name>A0ABR4MDI2_9PEZI</name>
<evidence type="ECO:0000313" key="2">
    <source>
        <dbReference type="EMBL" id="KAL2886328.1"/>
    </source>
</evidence>
<gene>
    <name evidence="2" type="ORF">HOO65_060158</name>
</gene>
<dbReference type="Gene3D" id="3.30.420.10">
    <property type="entry name" value="Ribonuclease H-like superfamily/Ribonuclease H"/>
    <property type="match status" value="1"/>
</dbReference>
<dbReference type="EMBL" id="JABSNW010000006">
    <property type="protein sequence ID" value="KAL2886328.1"/>
    <property type="molecule type" value="Genomic_DNA"/>
</dbReference>
<dbReference type="RefSeq" id="XP_070857508.1">
    <property type="nucleotide sequence ID" value="XM_071004000.1"/>
</dbReference>
<sequence>MLYMAELLQNLPSLGYADDGVTYISSTSVQTNVLTPQTYMTQSFKWCRENELRIDCSKTGVMHLYTGHGSHISDTQTLEQAGISTTEAKGKGSCSRHGEVAYAEAIAALKAVRAVTEVVPSQAKGLNLYVDNLGVVKRLVPRMQKPGTLQLAIDEIRRILARWEGGSDNLALEKSAGKVHWVPGHCEVPGNEAVDQLAKVDCKSKDLLVPKATMSLTTAGRWRNEAFKADFRHWIKENCPKIRHLGGALN</sequence>
<feature type="domain" description="RNase H type-1" evidence="1">
    <location>
        <begin position="72"/>
        <end position="203"/>
    </location>
</feature>
<dbReference type="InterPro" id="IPR002156">
    <property type="entry name" value="RNaseH_domain"/>
</dbReference>
<dbReference type="InterPro" id="IPR036397">
    <property type="entry name" value="RNaseH_sf"/>
</dbReference>
<dbReference type="Proteomes" id="UP001610728">
    <property type="component" value="Unassembled WGS sequence"/>
</dbReference>
<dbReference type="PROSITE" id="PS50879">
    <property type="entry name" value="RNASE_H_1"/>
    <property type="match status" value="1"/>
</dbReference>